<name>A0A101MZR8_9ACTN</name>
<keyword evidence="3" id="KW-0687">Ribonucleoprotein</keyword>
<evidence type="ECO:0000313" key="6">
    <source>
        <dbReference type="Proteomes" id="UP000053039"/>
    </source>
</evidence>
<dbReference type="CDD" id="cd05688">
    <property type="entry name" value="S1_RPS1_repeat_ec3"/>
    <property type="match status" value="1"/>
</dbReference>
<comment type="similarity">
    <text evidence="1">Belongs to the bacterial ribosomal protein bS1 family.</text>
</comment>
<dbReference type="EMBL" id="LMWM01000040">
    <property type="protein sequence ID" value="KUM83861.1"/>
    <property type="molecule type" value="Genomic_DNA"/>
</dbReference>
<evidence type="ECO:0000259" key="4">
    <source>
        <dbReference type="PROSITE" id="PS50126"/>
    </source>
</evidence>
<dbReference type="OrthoDB" id="286090at2"/>
<organism evidence="5 6">
    <name type="scientific">Streptomyces pseudovenezuelae</name>
    <dbReference type="NCBI Taxonomy" id="67350"/>
    <lineage>
        <taxon>Bacteria</taxon>
        <taxon>Bacillati</taxon>
        <taxon>Actinomycetota</taxon>
        <taxon>Actinomycetes</taxon>
        <taxon>Kitasatosporales</taxon>
        <taxon>Streptomycetaceae</taxon>
        <taxon>Streptomyces</taxon>
        <taxon>Streptomyces aurantiacus group</taxon>
    </lineage>
</organism>
<dbReference type="SMART" id="SM00316">
    <property type="entry name" value="S1"/>
    <property type="match status" value="2"/>
</dbReference>
<dbReference type="SUPFAM" id="SSF50249">
    <property type="entry name" value="Nucleic acid-binding proteins"/>
    <property type="match status" value="2"/>
</dbReference>
<dbReference type="Pfam" id="PF00575">
    <property type="entry name" value="S1"/>
    <property type="match status" value="2"/>
</dbReference>
<sequence length="504" mass="54759">MLPYVYRVTKYDPADRDEDGHYIGPEDTYSDHGQVEAAYLQAVEAFAVSTGIDHLTVREPQVSSLVHFGAEEPLGGSGLDGLFPTGPSGFHDGAEMPLGISLELVRIMLRDGGAWCRLEAGEAFRVHVGRDQYLYIGSSQPCEDALARTRALGLFPERVDASPYDVEADGDDIQRPGDDEFWTGLHWAVASGRAGILEEVYVEGASRWHRLTRDTIDTVRAGLAPRARLAVWPDLSSDIDAVLGALPAGGLVECVWQDEAGRLHSAIAGADEFPALATTRISGASAATLLPVSAEDRVPLFTAVMPDHDGVVRARWRTDSTPSDRNWSFLKTLARGEVVTGTVTHIASFGVTFVDIGGFEALINIPELSWRPINYPSDVVAVGQEISAEVLDVDPTRERVSLSLKALHEDPMRLLTGLIGRTIVGRVTKLVPFGVFVRIEEIENGFEGLVHNAELGEMPPDHAPQAVQVGDALAAKILDIDPIQRRITLSHRQANFARRDEQGA</sequence>
<dbReference type="GO" id="GO:0022627">
    <property type="term" value="C:cytosolic small ribosomal subunit"/>
    <property type="evidence" value="ECO:0007669"/>
    <property type="project" value="TreeGrafter"/>
</dbReference>
<evidence type="ECO:0000256" key="3">
    <source>
        <dbReference type="ARBA" id="ARBA00023274"/>
    </source>
</evidence>
<feature type="domain" description="S1 motif" evidence="4">
    <location>
        <begin position="420"/>
        <end position="492"/>
    </location>
</feature>
<dbReference type="InterPro" id="IPR003029">
    <property type="entry name" value="S1_domain"/>
</dbReference>
<dbReference type="InterPro" id="IPR012340">
    <property type="entry name" value="NA-bd_OB-fold"/>
</dbReference>
<dbReference type="Proteomes" id="UP000053039">
    <property type="component" value="Unassembled WGS sequence"/>
</dbReference>
<dbReference type="PROSITE" id="PS50126">
    <property type="entry name" value="S1"/>
    <property type="match status" value="2"/>
</dbReference>
<reference evidence="5 6" key="1">
    <citation type="submission" date="2015-10" db="EMBL/GenBank/DDBJ databases">
        <title>Draft genome sequence of Streptomyces pseudovenezuelae DSM 40212, type strain for the species Streptomyces pseudovenezuelae.</title>
        <authorList>
            <person name="Ruckert C."/>
            <person name="Winkler A."/>
            <person name="Kalinowski J."/>
            <person name="Kampfer P."/>
            <person name="Glaeser S."/>
        </authorList>
    </citation>
    <scope>NUCLEOTIDE SEQUENCE [LARGE SCALE GENOMIC DNA]</scope>
    <source>
        <strain evidence="5 6">DSM 40212</strain>
    </source>
</reference>
<evidence type="ECO:0000313" key="5">
    <source>
        <dbReference type="EMBL" id="KUM83861.1"/>
    </source>
</evidence>
<dbReference type="GO" id="GO:0003735">
    <property type="term" value="F:structural constituent of ribosome"/>
    <property type="evidence" value="ECO:0007669"/>
    <property type="project" value="TreeGrafter"/>
</dbReference>
<accession>A0A101MZR8</accession>
<dbReference type="InterPro" id="IPR050437">
    <property type="entry name" value="Ribos_protein_bS1-like"/>
</dbReference>
<feature type="domain" description="S1 motif" evidence="4">
    <location>
        <begin position="336"/>
        <end position="405"/>
    </location>
</feature>
<dbReference type="AlphaFoldDB" id="A0A101MZR8"/>
<evidence type="ECO:0000256" key="1">
    <source>
        <dbReference type="ARBA" id="ARBA00006767"/>
    </source>
</evidence>
<keyword evidence="2" id="KW-0689">Ribosomal protein</keyword>
<dbReference type="GO" id="GO:0006412">
    <property type="term" value="P:translation"/>
    <property type="evidence" value="ECO:0007669"/>
    <property type="project" value="TreeGrafter"/>
</dbReference>
<dbReference type="GO" id="GO:0003729">
    <property type="term" value="F:mRNA binding"/>
    <property type="evidence" value="ECO:0007669"/>
    <property type="project" value="TreeGrafter"/>
</dbReference>
<proteinExistence type="inferred from homology"/>
<comment type="caution">
    <text evidence="5">The sequence shown here is derived from an EMBL/GenBank/DDBJ whole genome shotgun (WGS) entry which is preliminary data.</text>
</comment>
<gene>
    <name evidence="5" type="ORF">AQI94_33445</name>
</gene>
<protein>
    <submittedName>
        <fullName evidence="5">RNA-binding protein</fullName>
    </submittedName>
</protein>
<dbReference type="Gene3D" id="2.40.50.140">
    <property type="entry name" value="Nucleic acid-binding proteins"/>
    <property type="match status" value="2"/>
</dbReference>
<dbReference type="PANTHER" id="PTHR10724">
    <property type="entry name" value="30S RIBOSOMAL PROTEIN S1"/>
    <property type="match status" value="1"/>
</dbReference>
<dbReference type="PANTHER" id="PTHR10724:SF7">
    <property type="entry name" value="SMALL RIBOSOMAL SUBUNIT PROTEIN BS1C"/>
    <property type="match status" value="1"/>
</dbReference>
<evidence type="ECO:0000256" key="2">
    <source>
        <dbReference type="ARBA" id="ARBA00022980"/>
    </source>
</evidence>